<evidence type="ECO:0000256" key="4">
    <source>
        <dbReference type="ARBA" id="ARBA00023159"/>
    </source>
</evidence>
<dbReference type="PANTHER" id="PTHR15633:SF2">
    <property type="entry name" value="NUCLEOLAR PROTEIN 11"/>
    <property type="match status" value="1"/>
</dbReference>
<keyword evidence="10" id="KW-1185">Reference proteome</keyword>
<evidence type="ECO:0000256" key="3">
    <source>
        <dbReference type="ARBA" id="ARBA00023015"/>
    </source>
</evidence>
<evidence type="ECO:0000256" key="5">
    <source>
        <dbReference type="ARBA" id="ARBA00023163"/>
    </source>
</evidence>
<sequence>MAALYEGFTLCGLVSEQNCSETCVQGVERGKDGDHVVVTDSGRCVTVYKVSDQKPLGSWTVKQGQVLTSPAVCNTETGEYVVVIDNKVIRVWKDEDINFDKVFKATVSADVARVHAARDVEPVVLFGRGAVRLLDSLLAAPQQPIEDVLCEEEVIRWSSSVVEGKQMVVMFSTEKKGDHFLYLQRFNPNSTQKYRLETEETGGHPISFSATVRDKNINLLYLYSNGCVYRSVMLMQGAPAEGAQTLPRSLLLSLSVGEGELASAGLLSLDEAHVAVVGVPHPSAGAGKDYLCIWNTHFQTLQAGKEMTGRIFGQLWGYTGRLYIPHGKSLTVIPYECQTSSLAAALGKLKQSGSEGSRPAVPVLSWNSLLHGDAPQPQRAIRGVETRKSKMSRKSQAVPALTLDQLLERIKSAPEEEVQREVEAYLNTASASDLQLAVGHMASQLVARSQSEPSFYTHNALVQLVQTRCLCHSVCPDLMMLALEKKDYFLTQLCLQQFPDIPEAVTFACLKAFISLPECDLEAVNVELDSMSFMESLVSGSSRDETQQNGFSPVLLEEDNCDVQISPSGPERTPAWLKHEPTCPVGLKQAALLNEILQTAYSESFLLPHLKDLSAQQVILFLRYLQFLYLKCSQDFGSQSSGLRSPTIAQIMDWVGLLLDAHFTVLVMVPDAKELLAHLHKYVQSQVRLFSELGKIQGSLQELHKFKPSEDVGQYSIEVIELF</sequence>
<keyword evidence="5" id="KW-0804">Transcription</keyword>
<protein>
    <recommendedName>
        <fullName evidence="11">Nucleolar protein 11</fullName>
    </recommendedName>
</protein>
<accession>A0A8T3DHG8</accession>
<evidence type="ECO:0008006" key="11">
    <source>
        <dbReference type="Google" id="ProtNLM"/>
    </source>
</evidence>
<organism evidence="9 10">
    <name type="scientific">Albula goreensis</name>
    <dbReference type="NCBI Taxonomy" id="1534307"/>
    <lineage>
        <taxon>Eukaryota</taxon>
        <taxon>Metazoa</taxon>
        <taxon>Chordata</taxon>
        <taxon>Craniata</taxon>
        <taxon>Vertebrata</taxon>
        <taxon>Euteleostomi</taxon>
        <taxon>Actinopterygii</taxon>
        <taxon>Neopterygii</taxon>
        <taxon>Teleostei</taxon>
        <taxon>Albuliformes</taxon>
        <taxon>Albulidae</taxon>
        <taxon>Albula</taxon>
    </lineage>
</organism>
<dbReference type="Proteomes" id="UP000829720">
    <property type="component" value="Unassembled WGS sequence"/>
</dbReference>
<evidence type="ECO:0000256" key="6">
    <source>
        <dbReference type="ARBA" id="ARBA00023242"/>
    </source>
</evidence>
<gene>
    <name evidence="9" type="ORF">AGOR_G00097960</name>
</gene>
<dbReference type="PANTHER" id="PTHR15633">
    <property type="entry name" value="NUCLEOLAR PROTEIN 11"/>
    <property type="match status" value="1"/>
</dbReference>
<reference evidence="9" key="1">
    <citation type="submission" date="2021-01" db="EMBL/GenBank/DDBJ databases">
        <authorList>
            <person name="Zahm M."/>
            <person name="Roques C."/>
            <person name="Cabau C."/>
            <person name="Klopp C."/>
            <person name="Donnadieu C."/>
            <person name="Jouanno E."/>
            <person name="Lampietro C."/>
            <person name="Louis A."/>
            <person name="Herpin A."/>
            <person name="Echchiki A."/>
            <person name="Berthelot C."/>
            <person name="Parey E."/>
            <person name="Roest-Crollius H."/>
            <person name="Braasch I."/>
            <person name="Postlethwait J."/>
            <person name="Bobe J."/>
            <person name="Montfort J."/>
            <person name="Bouchez O."/>
            <person name="Begum T."/>
            <person name="Mejri S."/>
            <person name="Adams A."/>
            <person name="Chen W.-J."/>
            <person name="Guiguen Y."/>
        </authorList>
    </citation>
    <scope>NUCLEOTIDE SEQUENCE</scope>
    <source>
        <tissue evidence="9">Blood</tissue>
    </source>
</reference>
<keyword evidence="4" id="KW-0010">Activator</keyword>
<proteinExistence type="predicted"/>
<dbReference type="OrthoDB" id="6502630at2759"/>
<evidence type="ECO:0000256" key="2">
    <source>
        <dbReference type="ARBA" id="ARBA00022552"/>
    </source>
</evidence>
<keyword evidence="6" id="KW-0539">Nucleus</keyword>
<evidence type="ECO:0000256" key="1">
    <source>
        <dbReference type="ARBA" id="ARBA00004604"/>
    </source>
</evidence>
<dbReference type="InterPro" id="IPR012584">
    <property type="entry name" value="NOL11_N"/>
</dbReference>
<evidence type="ECO:0000259" key="7">
    <source>
        <dbReference type="Pfam" id="PF08168"/>
    </source>
</evidence>
<dbReference type="Pfam" id="PF08168">
    <property type="entry name" value="NOL11_N"/>
    <property type="match status" value="1"/>
</dbReference>
<dbReference type="InterPro" id="IPR048897">
    <property type="entry name" value="Nol11_C"/>
</dbReference>
<dbReference type="Pfam" id="PF20998">
    <property type="entry name" value="Nol11_C"/>
    <property type="match status" value="1"/>
</dbReference>
<dbReference type="InterPro" id="IPR042859">
    <property type="entry name" value="NOL11"/>
</dbReference>
<keyword evidence="3" id="KW-0805">Transcription regulation</keyword>
<dbReference type="AlphaFoldDB" id="A0A8T3DHG8"/>
<dbReference type="GO" id="GO:0003723">
    <property type="term" value="F:RNA binding"/>
    <property type="evidence" value="ECO:0007669"/>
    <property type="project" value="TreeGrafter"/>
</dbReference>
<evidence type="ECO:0000313" key="9">
    <source>
        <dbReference type="EMBL" id="KAI1896743.1"/>
    </source>
</evidence>
<name>A0A8T3DHG8_9TELE</name>
<evidence type="ECO:0000313" key="10">
    <source>
        <dbReference type="Proteomes" id="UP000829720"/>
    </source>
</evidence>
<evidence type="ECO:0000259" key="8">
    <source>
        <dbReference type="Pfam" id="PF20998"/>
    </source>
</evidence>
<dbReference type="GO" id="GO:0005730">
    <property type="term" value="C:nucleolus"/>
    <property type="evidence" value="ECO:0007669"/>
    <property type="project" value="UniProtKB-SubCell"/>
</dbReference>
<comment type="subcellular location">
    <subcellularLocation>
        <location evidence="1">Nucleus</location>
        <location evidence="1">Nucleolus</location>
    </subcellularLocation>
</comment>
<feature type="domain" description="Nucleolar protein 11 C-terminal" evidence="8">
    <location>
        <begin position="406"/>
        <end position="723"/>
    </location>
</feature>
<feature type="domain" description="Nucleolar protein 11 N-terminal" evidence="7">
    <location>
        <begin position="1"/>
        <end position="335"/>
    </location>
</feature>
<keyword evidence="2" id="KW-0698">rRNA processing</keyword>
<comment type="caution">
    <text evidence="9">The sequence shown here is derived from an EMBL/GenBank/DDBJ whole genome shotgun (WGS) entry which is preliminary data.</text>
</comment>
<dbReference type="EMBL" id="JAERUA010000008">
    <property type="protein sequence ID" value="KAI1896743.1"/>
    <property type="molecule type" value="Genomic_DNA"/>
</dbReference>
<dbReference type="GO" id="GO:0030490">
    <property type="term" value="P:maturation of SSU-rRNA"/>
    <property type="evidence" value="ECO:0007669"/>
    <property type="project" value="InterPro"/>
</dbReference>